<dbReference type="EMBL" id="KX116709">
    <property type="protein sequence ID" value="APQ45559.1"/>
    <property type="molecule type" value="Genomic_DNA"/>
</dbReference>
<dbReference type="AlphaFoldDB" id="A0A1L6C624"/>
<name>A0A1L6C624_MYCTX</name>
<proteinExistence type="predicted"/>
<sequence>MVDPQLDGPQLAALAAVVELGSFDAAAERLHVTPRLSVSASSRWSSRSARCWWSGKSHVGRRPQVSRCCGWPRKQRCSSPRRSLKWVATRR</sequence>
<accession>A0A1L6C624</accession>
<evidence type="ECO:0000313" key="2">
    <source>
        <dbReference type="EMBL" id="APQ45559.1"/>
    </source>
</evidence>
<dbReference type="GO" id="GO:0003700">
    <property type="term" value="F:DNA-binding transcription factor activity"/>
    <property type="evidence" value="ECO:0007669"/>
    <property type="project" value="InterPro"/>
</dbReference>
<evidence type="ECO:0000259" key="1">
    <source>
        <dbReference type="Pfam" id="PF00126"/>
    </source>
</evidence>
<dbReference type="InterPro" id="IPR000847">
    <property type="entry name" value="LysR_HTH_N"/>
</dbReference>
<reference evidence="2" key="1">
    <citation type="submission" date="2016-04" db="EMBL/GenBank/DDBJ databases">
        <title>Genetic diversity of immune-related antigens in Region of Difference 2 of Mycobacterium Tuberculosis strains.</title>
        <authorList>
            <person name="Liu H."/>
            <person name="Jiang Y."/>
            <person name="Wan K."/>
        </authorList>
    </citation>
    <scope>NUCLEOTIDE SEQUENCE</scope>
    <source>
        <strain evidence="2">GS05130</strain>
    </source>
</reference>
<dbReference type="Gene3D" id="1.10.10.10">
    <property type="entry name" value="Winged helix-like DNA-binding domain superfamily/Winged helix DNA-binding domain"/>
    <property type="match status" value="1"/>
</dbReference>
<dbReference type="Pfam" id="PF00126">
    <property type="entry name" value="HTH_1"/>
    <property type="match status" value="1"/>
</dbReference>
<organism evidence="2">
    <name type="scientific">Mycobacterium tuberculosis</name>
    <dbReference type="NCBI Taxonomy" id="1773"/>
    <lineage>
        <taxon>Bacteria</taxon>
        <taxon>Bacillati</taxon>
        <taxon>Actinomycetota</taxon>
        <taxon>Actinomycetes</taxon>
        <taxon>Mycobacteriales</taxon>
        <taxon>Mycobacteriaceae</taxon>
        <taxon>Mycobacterium</taxon>
        <taxon>Mycobacterium tuberculosis complex</taxon>
    </lineage>
</organism>
<protein>
    <submittedName>
        <fullName evidence="2">HTH-type transcriptional regulator</fullName>
    </submittedName>
</protein>
<feature type="domain" description="HTH lysR-type" evidence="1">
    <location>
        <begin position="10"/>
        <end position="34"/>
    </location>
</feature>
<dbReference type="InterPro" id="IPR036388">
    <property type="entry name" value="WH-like_DNA-bd_sf"/>
</dbReference>
<gene>
    <name evidence="2" type="ORF">GS05130_Rv1985c</name>
</gene>